<dbReference type="EMBL" id="CP048209">
    <property type="protein sequence ID" value="QHT61153.1"/>
    <property type="molecule type" value="Genomic_DNA"/>
</dbReference>
<keyword evidence="3 8" id="KW-0597">Phosphoprotein</keyword>
<dbReference type="InterPro" id="IPR018060">
    <property type="entry name" value="HTH_AraC"/>
</dbReference>
<protein>
    <submittedName>
        <fullName evidence="11">Response regulator</fullName>
    </submittedName>
</protein>
<dbReference type="GO" id="GO:0000160">
    <property type="term" value="P:phosphorelay signal transduction system"/>
    <property type="evidence" value="ECO:0007669"/>
    <property type="project" value="UniProtKB-KW"/>
</dbReference>
<dbReference type="RefSeq" id="WP_162357592.1">
    <property type="nucleotide sequence ID" value="NZ_CP048209.1"/>
</dbReference>
<dbReference type="InterPro" id="IPR009057">
    <property type="entry name" value="Homeodomain-like_sf"/>
</dbReference>
<evidence type="ECO:0000256" key="4">
    <source>
        <dbReference type="ARBA" id="ARBA00023012"/>
    </source>
</evidence>
<dbReference type="PROSITE" id="PS00041">
    <property type="entry name" value="HTH_ARAC_FAMILY_1"/>
    <property type="match status" value="1"/>
</dbReference>
<evidence type="ECO:0000256" key="5">
    <source>
        <dbReference type="ARBA" id="ARBA00023015"/>
    </source>
</evidence>
<proteinExistence type="predicted"/>
<keyword evidence="7" id="KW-0804">Transcription</keyword>
<feature type="domain" description="Response regulatory" evidence="10">
    <location>
        <begin position="3"/>
        <end position="120"/>
    </location>
</feature>
<evidence type="ECO:0000259" key="9">
    <source>
        <dbReference type="PROSITE" id="PS01124"/>
    </source>
</evidence>
<dbReference type="GO" id="GO:0043565">
    <property type="term" value="F:sequence-specific DNA binding"/>
    <property type="evidence" value="ECO:0007669"/>
    <property type="project" value="InterPro"/>
</dbReference>
<evidence type="ECO:0000256" key="3">
    <source>
        <dbReference type="ARBA" id="ARBA00022553"/>
    </source>
</evidence>
<keyword evidence="4" id="KW-0902">Two-component regulatory system</keyword>
<dbReference type="PANTHER" id="PTHR42713">
    <property type="entry name" value="HISTIDINE KINASE-RELATED"/>
    <property type="match status" value="1"/>
</dbReference>
<evidence type="ECO:0000313" key="11">
    <source>
        <dbReference type="EMBL" id="QHT61153.1"/>
    </source>
</evidence>
<sequence>MPNLLIVDDEETTRNSLSELVPWSEWGIAEVRTAENGVTALKLAQHYRPAILLADIRMPKMNGIELAQRIRDLYPACEIVFLSGFADKAYLKSAIQLQAVDYLDKPVEMEQLKQVFLGIVKRLASAVGTKGDIAFLRQEIVVDLICKKGDLTDWIARASPDMLQLRGGGRYRVYALTLHWALAAAEEERTVWKHSMLNRFNQADAFPGTRMIAGFVGDNCLVVAAEATIQRGGEEKGAAEGEAEGEELAWLMLTALLDVCPAGACSISAGCSDMTPRTDAFAGLYKTALTAARRHFYHGDSRVYMPIAATAGYSFDFDKSGYAGFKRMLREAAAQDVIDYVRRLSADIARSADPDTNKIRNLFFNHLRILFEATMQWDEANAGDENETTYMWREIDTRATLEELTRFLLAHVEMTLQKPAANGVDKIDEIKRYIDHHYASNQISIQSIADHTHLSQTYLCALFKKATGRTVNDYITALRIEKAKALLLDRGKKLYEITADVGLIDTNYFSTLFKKYTGMTPSDYRTKSFHEA</sequence>
<evidence type="ECO:0000313" key="12">
    <source>
        <dbReference type="Proteomes" id="UP000476064"/>
    </source>
</evidence>
<dbReference type="PROSITE" id="PS01124">
    <property type="entry name" value="HTH_ARAC_FAMILY_2"/>
    <property type="match status" value="1"/>
</dbReference>
<dbReference type="InterPro" id="IPR001789">
    <property type="entry name" value="Sig_transdc_resp-reg_receiver"/>
</dbReference>
<name>A0A6C0G019_9BACL</name>
<dbReference type="GO" id="GO:0003700">
    <property type="term" value="F:DNA-binding transcription factor activity"/>
    <property type="evidence" value="ECO:0007669"/>
    <property type="project" value="InterPro"/>
</dbReference>
<dbReference type="SUPFAM" id="SSF52172">
    <property type="entry name" value="CheY-like"/>
    <property type="match status" value="1"/>
</dbReference>
<feature type="modified residue" description="4-aspartylphosphate" evidence="8">
    <location>
        <position position="55"/>
    </location>
</feature>
<dbReference type="GO" id="GO:0005737">
    <property type="term" value="C:cytoplasm"/>
    <property type="evidence" value="ECO:0007669"/>
    <property type="project" value="UniProtKB-SubCell"/>
</dbReference>
<dbReference type="SMART" id="SM00342">
    <property type="entry name" value="HTH_ARAC"/>
    <property type="match status" value="1"/>
</dbReference>
<keyword evidence="12" id="KW-1185">Reference proteome</keyword>
<dbReference type="CDD" id="cd17536">
    <property type="entry name" value="REC_YesN-like"/>
    <property type="match status" value="1"/>
</dbReference>
<accession>A0A6C0G019</accession>
<dbReference type="SUPFAM" id="SSF46689">
    <property type="entry name" value="Homeodomain-like"/>
    <property type="match status" value="2"/>
</dbReference>
<dbReference type="InterPro" id="IPR011006">
    <property type="entry name" value="CheY-like_superfamily"/>
</dbReference>
<dbReference type="InterPro" id="IPR051552">
    <property type="entry name" value="HptR"/>
</dbReference>
<gene>
    <name evidence="11" type="ORF">GXP70_15110</name>
</gene>
<dbReference type="Pfam" id="PF12833">
    <property type="entry name" value="HTH_18"/>
    <property type="match status" value="1"/>
</dbReference>
<dbReference type="PANTHER" id="PTHR42713:SF3">
    <property type="entry name" value="TRANSCRIPTIONAL REGULATORY PROTEIN HPTR"/>
    <property type="match status" value="1"/>
</dbReference>
<dbReference type="Pfam" id="PF00072">
    <property type="entry name" value="Response_reg"/>
    <property type="match status" value="1"/>
</dbReference>
<evidence type="ECO:0000256" key="7">
    <source>
        <dbReference type="ARBA" id="ARBA00023163"/>
    </source>
</evidence>
<evidence type="ECO:0000256" key="8">
    <source>
        <dbReference type="PROSITE-ProRule" id="PRU00169"/>
    </source>
</evidence>
<dbReference type="Proteomes" id="UP000476064">
    <property type="component" value="Chromosome"/>
</dbReference>
<keyword evidence="6" id="KW-0238">DNA-binding</keyword>
<feature type="domain" description="HTH araC/xylS-type" evidence="9">
    <location>
        <begin position="428"/>
        <end position="527"/>
    </location>
</feature>
<dbReference type="SMART" id="SM00448">
    <property type="entry name" value="REC"/>
    <property type="match status" value="1"/>
</dbReference>
<evidence type="ECO:0000256" key="2">
    <source>
        <dbReference type="ARBA" id="ARBA00022490"/>
    </source>
</evidence>
<dbReference type="InterPro" id="IPR018062">
    <property type="entry name" value="HTH_AraC-typ_CS"/>
</dbReference>
<evidence type="ECO:0000256" key="1">
    <source>
        <dbReference type="ARBA" id="ARBA00004496"/>
    </source>
</evidence>
<evidence type="ECO:0000256" key="6">
    <source>
        <dbReference type="ARBA" id="ARBA00023125"/>
    </source>
</evidence>
<dbReference type="KEGG" id="plyc:GXP70_15110"/>
<reference evidence="11 12" key="1">
    <citation type="submission" date="2020-01" db="EMBL/GenBank/DDBJ databases">
        <title>Paenibacillus sp. nov., isolated from tomato rhizosphere.</title>
        <authorList>
            <person name="Weon H.-Y."/>
            <person name="Lee S.A."/>
        </authorList>
    </citation>
    <scope>NUCLEOTIDE SEQUENCE [LARGE SCALE GENOMIC DNA]</scope>
    <source>
        <strain evidence="11 12">12200R-189</strain>
    </source>
</reference>
<evidence type="ECO:0000259" key="10">
    <source>
        <dbReference type="PROSITE" id="PS50110"/>
    </source>
</evidence>
<dbReference type="Gene3D" id="1.10.10.60">
    <property type="entry name" value="Homeodomain-like"/>
    <property type="match status" value="2"/>
</dbReference>
<keyword evidence="2" id="KW-0963">Cytoplasm</keyword>
<dbReference type="Gene3D" id="3.40.50.2300">
    <property type="match status" value="1"/>
</dbReference>
<organism evidence="11 12">
    <name type="scientific">Paenibacillus lycopersici</name>
    <dbReference type="NCBI Taxonomy" id="2704462"/>
    <lineage>
        <taxon>Bacteria</taxon>
        <taxon>Bacillati</taxon>
        <taxon>Bacillota</taxon>
        <taxon>Bacilli</taxon>
        <taxon>Bacillales</taxon>
        <taxon>Paenibacillaceae</taxon>
        <taxon>Paenibacillus</taxon>
    </lineage>
</organism>
<keyword evidence="5" id="KW-0805">Transcription regulation</keyword>
<dbReference type="AlphaFoldDB" id="A0A6C0G019"/>
<dbReference type="PROSITE" id="PS50110">
    <property type="entry name" value="RESPONSE_REGULATORY"/>
    <property type="match status" value="1"/>
</dbReference>
<comment type="subcellular location">
    <subcellularLocation>
        <location evidence="1">Cytoplasm</location>
    </subcellularLocation>
</comment>